<keyword evidence="1" id="KW-0812">Transmembrane</keyword>
<reference evidence="2" key="1">
    <citation type="submission" date="2021-02" db="EMBL/GenBank/DDBJ databases">
        <authorList>
            <person name="Nowell W R."/>
        </authorList>
    </citation>
    <scope>NUCLEOTIDE SEQUENCE</scope>
</reference>
<evidence type="ECO:0000256" key="1">
    <source>
        <dbReference type="SAM" id="Phobius"/>
    </source>
</evidence>
<protein>
    <submittedName>
        <fullName evidence="2">Uncharacterized protein</fullName>
    </submittedName>
</protein>
<feature type="transmembrane region" description="Helical" evidence="1">
    <location>
        <begin position="65"/>
        <end position="92"/>
    </location>
</feature>
<name>A0A815HSD3_9BILA</name>
<dbReference type="AlphaFoldDB" id="A0A815HSD3"/>
<sequence length="247" mass="29051">MNQSISDQKFHSFNYIDLNKKYEICRQQSQCYLLIPPPQPPIFPKLILYNSSSTLTNHQQYTQSFFIILNICIALISICLLVFLLGVIFQFYHKLRQYHRRTKHTNITDGSISFSKIVPTSCNSLTPLTTTTNQSPSSTMTNIVNQNLEQILRSDDQSSYHNHSTNIYEKIQFSSDHHYCSCCLCVQTYYKQQQQQQQQYISTTYQLMPYYYTYESSSSKIICQNCLLETLHHKQNCFCRNFFVPIK</sequence>
<evidence type="ECO:0000313" key="3">
    <source>
        <dbReference type="Proteomes" id="UP000663889"/>
    </source>
</evidence>
<evidence type="ECO:0000313" key="2">
    <source>
        <dbReference type="EMBL" id="CAF1356367.1"/>
    </source>
</evidence>
<accession>A0A815HSD3</accession>
<comment type="caution">
    <text evidence="2">The sequence shown here is derived from an EMBL/GenBank/DDBJ whole genome shotgun (WGS) entry which is preliminary data.</text>
</comment>
<keyword evidence="1" id="KW-0472">Membrane</keyword>
<dbReference type="Proteomes" id="UP000663889">
    <property type="component" value="Unassembled WGS sequence"/>
</dbReference>
<proteinExistence type="predicted"/>
<organism evidence="2 3">
    <name type="scientific">Rotaria sordida</name>
    <dbReference type="NCBI Taxonomy" id="392033"/>
    <lineage>
        <taxon>Eukaryota</taxon>
        <taxon>Metazoa</taxon>
        <taxon>Spiralia</taxon>
        <taxon>Gnathifera</taxon>
        <taxon>Rotifera</taxon>
        <taxon>Eurotatoria</taxon>
        <taxon>Bdelloidea</taxon>
        <taxon>Philodinida</taxon>
        <taxon>Philodinidae</taxon>
        <taxon>Rotaria</taxon>
    </lineage>
</organism>
<gene>
    <name evidence="2" type="ORF">SEV965_LOCUS29140</name>
</gene>
<dbReference type="EMBL" id="CAJNOU010002885">
    <property type="protein sequence ID" value="CAF1356367.1"/>
    <property type="molecule type" value="Genomic_DNA"/>
</dbReference>
<keyword evidence="1" id="KW-1133">Transmembrane helix</keyword>